<dbReference type="AlphaFoldDB" id="A0ABD1RJM4"/>
<gene>
    <name evidence="1" type="ORF">Fot_41613</name>
</gene>
<evidence type="ECO:0000313" key="1">
    <source>
        <dbReference type="EMBL" id="KAL2488321.1"/>
    </source>
</evidence>
<sequence length="102" mass="11583">MWSKIEATQPQFISKNGGPKPSEMGFVLEDFSGLVSASPRTETDNSFTALLELPALQDVELLVNSLMSRQMKNPQQNPVFNFLEMAENQMGWREFGERLLIF</sequence>
<dbReference type="EMBL" id="JBFOLJ010000012">
    <property type="protein sequence ID" value="KAL2488321.1"/>
    <property type="molecule type" value="Genomic_DNA"/>
</dbReference>
<reference evidence="2" key="1">
    <citation type="submission" date="2024-07" db="EMBL/GenBank/DDBJ databases">
        <title>Two chromosome-level genome assemblies of Korean endemic species Abeliophyllum distichum and Forsythia ovata (Oleaceae).</title>
        <authorList>
            <person name="Jang H."/>
        </authorList>
    </citation>
    <scope>NUCLEOTIDE SEQUENCE [LARGE SCALE GENOMIC DNA]</scope>
</reference>
<protein>
    <submittedName>
        <fullName evidence="1">BHLH domain-containing protein</fullName>
    </submittedName>
</protein>
<proteinExistence type="predicted"/>
<keyword evidence="2" id="KW-1185">Reference proteome</keyword>
<comment type="caution">
    <text evidence="1">The sequence shown here is derived from an EMBL/GenBank/DDBJ whole genome shotgun (WGS) entry which is preliminary data.</text>
</comment>
<evidence type="ECO:0000313" key="2">
    <source>
        <dbReference type="Proteomes" id="UP001604277"/>
    </source>
</evidence>
<organism evidence="1 2">
    <name type="scientific">Forsythia ovata</name>
    <dbReference type="NCBI Taxonomy" id="205694"/>
    <lineage>
        <taxon>Eukaryota</taxon>
        <taxon>Viridiplantae</taxon>
        <taxon>Streptophyta</taxon>
        <taxon>Embryophyta</taxon>
        <taxon>Tracheophyta</taxon>
        <taxon>Spermatophyta</taxon>
        <taxon>Magnoliopsida</taxon>
        <taxon>eudicotyledons</taxon>
        <taxon>Gunneridae</taxon>
        <taxon>Pentapetalae</taxon>
        <taxon>asterids</taxon>
        <taxon>lamiids</taxon>
        <taxon>Lamiales</taxon>
        <taxon>Oleaceae</taxon>
        <taxon>Forsythieae</taxon>
        <taxon>Forsythia</taxon>
    </lineage>
</organism>
<dbReference type="Proteomes" id="UP001604277">
    <property type="component" value="Unassembled WGS sequence"/>
</dbReference>
<name>A0ABD1RJM4_9LAMI</name>
<accession>A0ABD1RJM4</accession>